<reference evidence="2 3" key="1">
    <citation type="journal article" date="2018" name="Environ. Microbiol.">
        <title>Novel energy conservation strategies and behaviour of Pelotomaculum schinkii driving syntrophic propionate catabolism.</title>
        <authorList>
            <person name="Hidalgo-Ahumada C.A.P."/>
            <person name="Nobu M.K."/>
            <person name="Narihiro T."/>
            <person name="Tamaki H."/>
            <person name="Liu W.T."/>
            <person name="Kamagata Y."/>
            <person name="Stams A.J.M."/>
            <person name="Imachi H."/>
            <person name="Sousa D.Z."/>
        </authorList>
    </citation>
    <scope>NUCLEOTIDE SEQUENCE [LARGE SCALE GENOMIC DNA]</scope>
    <source>
        <strain evidence="2 3">HH</strain>
    </source>
</reference>
<proteinExistence type="predicted"/>
<gene>
    <name evidence="2" type="ORF">Psch_01289</name>
</gene>
<keyword evidence="1" id="KW-0812">Transmembrane</keyword>
<evidence type="ECO:0000256" key="1">
    <source>
        <dbReference type="SAM" id="Phobius"/>
    </source>
</evidence>
<keyword evidence="1" id="KW-0472">Membrane</keyword>
<evidence type="ECO:0000313" key="3">
    <source>
        <dbReference type="Proteomes" id="UP000298324"/>
    </source>
</evidence>
<feature type="transmembrane region" description="Helical" evidence="1">
    <location>
        <begin position="5"/>
        <end position="21"/>
    </location>
</feature>
<protein>
    <submittedName>
        <fullName evidence="2">Uncharacterized protein</fullName>
    </submittedName>
</protein>
<name>A0A4Y7RFG8_9FIRM</name>
<organism evidence="2 3">
    <name type="scientific">Pelotomaculum schinkii</name>
    <dbReference type="NCBI Taxonomy" id="78350"/>
    <lineage>
        <taxon>Bacteria</taxon>
        <taxon>Bacillati</taxon>
        <taxon>Bacillota</taxon>
        <taxon>Clostridia</taxon>
        <taxon>Eubacteriales</taxon>
        <taxon>Desulfotomaculaceae</taxon>
        <taxon>Pelotomaculum</taxon>
    </lineage>
</organism>
<accession>A0A4Y7RFG8</accession>
<dbReference type="EMBL" id="QFGA01000001">
    <property type="protein sequence ID" value="TEB07734.1"/>
    <property type="molecule type" value="Genomic_DNA"/>
</dbReference>
<keyword evidence="3" id="KW-1185">Reference proteome</keyword>
<keyword evidence="1" id="KW-1133">Transmembrane helix</keyword>
<sequence length="213" mass="23968">MPKKLIIFLIVMVAGGIWVGLEKLPINISDQLLTELAIDYLTKNNSPGTALSIRYNLKIEKLAESPIGRGGIIYARTQLDAVTSNLYLVSNRINPSIKEVISCRPHQNSATPIIATAQKIFFNNQAYIILYGDVYSDFMNPDQTESSRISIEPAKLEVTTIDGRKKIINLENINNFIMVIQGDTKVTELDLFGYKDNFIGNTKNGYRIDFEQY</sequence>
<dbReference type="AlphaFoldDB" id="A0A4Y7RFG8"/>
<dbReference type="RefSeq" id="WP_190239553.1">
    <property type="nucleotide sequence ID" value="NZ_QFGA01000001.1"/>
</dbReference>
<comment type="caution">
    <text evidence="2">The sequence shown here is derived from an EMBL/GenBank/DDBJ whole genome shotgun (WGS) entry which is preliminary data.</text>
</comment>
<dbReference type="Proteomes" id="UP000298324">
    <property type="component" value="Unassembled WGS sequence"/>
</dbReference>
<evidence type="ECO:0000313" key="2">
    <source>
        <dbReference type="EMBL" id="TEB07734.1"/>
    </source>
</evidence>